<feature type="domain" description="DUF6937" evidence="2">
    <location>
        <begin position="11"/>
        <end position="277"/>
    </location>
</feature>
<evidence type="ECO:0000256" key="1">
    <source>
        <dbReference type="SAM" id="MobiDB-lite"/>
    </source>
</evidence>
<feature type="region of interest" description="Disordered" evidence="1">
    <location>
        <begin position="1"/>
        <end position="25"/>
    </location>
</feature>
<protein>
    <submittedName>
        <fullName evidence="4">Uncharacterized protein</fullName>
    </submittedName>
</protein>
<feature type="domain" description="DUF6938" evidence="3">
    <location>
        <begin position="291"/>
        <end position="525"/>
    </location>
</feature>
<dbReference type="InterPro" id="IPR054217">
    <property type="entry name" value="DUF6937"/>
</dbReference>
<sequence>MDNGEDRARSAFGNDQGSRTYRKAVRTKERYLRRFGDDSRTSYHLASADVPVISHALGVRNLVLAGAGATGAAGAGAAGAGAGAQADARPFDIRADARTAPRPPATERTVPGSDGSPVVVGNIRMGFGHYRISMAIASAAHAMGYTPYWFDLASFAGSTGSKVIAHQNDLYSLGSRLSQRFAPFNRLVWEPLNSEGFRRLSYNAGDQKVSELCVPLFADLDRDVPFVGTHVWPAQAAVHAGMTHVVNAIPDNWPMALHLAEGAIHAVQTPSAYLGYHQLRGMDPSRQLRPMPEGSLVYTGHYVDHELASNVGADCAARRARVLGGGPVRYLLSVGGAGAQQGLFAAIVAHLLPYVRRGEAVVFLNVGDHRDVWEGLASSVDGLATLAQTHFDDFADVARFAEAARAGDASGVHAFCDKDIFSAVYSSNVLMRCSDVLVTKPSEFSFYPVPKLMIHRVGGHEAWGAIRAAEVGDGTYEMGRDDEVLAMVDSLQADRELVGFMCDRIEDAWRAGVYDGAYRVVDLAVRGIAAAGR</sequence>
<reference evidence="4 5" key="1">
    <citation type="submission" date="2024-01" db="EMBL/GenBank/DDBJ databases">
        <title>Description of Olsenella sp. nov., isolated from pig feces.</title>
        <authorList>
            <person name="Chang Y.-H."/>
        </authorList>
    </citation>
    <scope>NUCLEOTIDE SEQUENCE [LARGE SCALE GENOMIC DNA]</scope>
    <source>
        <strain evidence="4 5">YH-ols2223</strain>
    </source>
</reference>
<accession>A0ABU7RCD4</accession>
<evidence type="ECO:0000313" key="4">
    <source>
        <dbReference type="EMBL" id="MEE6148064.1"/>
    </source>
</evidence>
<evidence type="ECO:0000259" key="2">
    <source>
        <dbReference type="Pfam" id="PF22052"/>
    </source>
</evidence>
<dbReference type="Proteomes" id="UP001332931">
    <property type="component" value="Unassembled WGS sequence"/>
</dbReference>
<dbReference type="EMBL" id="JAZGJQ010000012">
    <property type="protein sequence ID" value="MEE6148064.1"/>
    <property type="molecule type" value="Genomic_DNA"/>
</dbReference>
<evidence type="ECO:0000313" key="5">
    <source>
        <dbReference type="Proteomes" id="UP001332931"/>
    </source>
</evidence>
<dbReference type="Pfam" id="PF22052">
    <property type="entry name" value="DUF6937"/>
    <property type="match status" value="1"/>
</dbReference>
<name>A0ABU7RCD4_9ACTN</name>
<gene>
    <name evidence="4" type="ORF">VXJ25_08740</name>
</gene>
<organism evidence="4 5">
    <name type="scientific">Olsenella absiana</name>
    <dbReference type="NCBI Taxonomy" id="3115222"/>
    <lineage>
        <taxon>Bacteria</taxon>
        <taxon>Bacillati</taxon>
        <taxon>Actinomycetota</taxon>
        <taxon>Coriobacteriia</taxon>
        <taxon>Coriobacteriales</taxon>
        <taxon>Atopobiaceae</taxon>
        <taxon>Olsenella</taxon>
    </lineage>
</organism>
<dbReference type="InterPro" id="IPR054218">
    <property type="entry name" value="DUF6938"/>
</dbReference>
<keyword evidence="5" id="KW-1185">Reference proteome</keyword>
<proteinExistence type="predicted"/>
<dbReference type="Pfam" id="PF22053">
    <property type="entry name" value="DUF6938"/>
    <property type="match status" value="1"/>
</dbReference>
<dbReference type="RefSeq" id="WP_330958829.1">
    <property type="nucleotide sequence ID" value="NZ_JAZGJQ010000012.1"/>
</dbReference>
<evidence type="ECO:0000259" key="3">
    <source>
        <dbReference type="Pfam" id="PF22053"/>
    </source>
</evidence>
<comment type="caution">
    <text evidence="4">The sequence shown here is derived from an EMBL/GenBank/DDBJ whole genome shotgun (WGS) entry which is preliminary data.</text>
</comment>